<proteinExistence type="predicted"/>
<feature type="non-terminal residue" evidence="2">
    <location>
        <position position="265"/>
    </location>
</feature>
<evidence type="ECO:0000313" key="3">
    <source>
        <dbReference type="Proteomes" id="UP000749559"/>
    </source>
</evidence>
<feature type="compositionally biased region" description="Basic and acidic residues" evidence="1">
    <location>
        <begin position="103"/>
        <end position="139"/>
    </location>
</feature>
<sequence>NKTIETRVSVIEEKIEPTVHIPTNIENLESDGEPHNTTTDDSIPNADRKNDENEDSQNGEKTILGNDVEDGRNDQNVEEDIENVNNEKVITDKGESNNDNSNDSEKSENNEKASQESDEQNKEQSRTDEETDKTNEKNDQNTNVGIDDKTNEKNDGTEKQNEIDEKTDKENDGEKADKEANDKPNEEISGKIKDSDHTTETGKFYNLKKLCLLHGTMNYHCNFTQLRLLFYNHLKLALGTDNHKRLYKKLLHNLNFYDHLHSFYP</sequence>
<gene>
    <name evidence="2" type="ORF">OFUS_LOCUS11767</name>
</gene>
<organism evidence="2 3">
    <name type="scientific">Owenia fusiformis</name>
    <name type="common">Polychaete worm</name>
    <dbReference type="NCBI Taxonomy" id="6347"/>
    <lineage>
        <taxon>Eukaryota</taxon>
        <taxon>Metazoa</taxon>
        <taxon>Spiralia</taxon>
        <taxon>Lophotrochozoa</taxon>
        <taxon>Annelida</taxon>
        <taxon>Polychaeta</taxon>
        <taxon>Sedentaria</taxon>
        <taxon>Canalipalpata</taxon>
        <taxon>Sabellida</taxon>
        <taxon>Oweniida</taxon>
        <taxon>Oweniidae</taxon>
        <taxon>Owenia</taxon>
    </lineage>
</organism>
<evidence type="ECO:0000256" key="1">
    <source>
        <dbReference type="SAM" id="MobiDB-lite"/>
    </source>
</evidence>
<keyword evidence="3" id="KW-1185">Reference proteome</keyword>
<dbReference type="AlphaFoldDB" id="A0A8S4NYC3"/>
<evidence type="ECO:0000313" key="2">
    <source>
        <dbReference type="EMBL" id="CAH1785750.1"/>
    </source>
</evidence>
<feature type="compositionally biased region" description="Basic and acidic residues" evidence="1">
    <location>
        <begin position="146"/>
        <end position="198"/>
    </location>
</feature>
<dbReference type="EMBL" id="CAIIXF020000006">
    <property type="protein sequence ID" value="CAH1785750.1"/>
    <property type="molecule type" value="Genomic_DNA"/>
</dbReference>
<accession>A0A8S4NYC3</accession>
<protein>
    <submittedName>
        <fullName evidence="2">Uncharacterized protein</fullName>
    </submittedName>
</protein>
<reference evidence="2" key="1">
    <citation type="submission" date="2022-03" db="EMBL/GenBank/DDBJ databases">
        <authorList>
            <person name="Martin C."/>
        </authorList>
    </citation>
    <scope>NUCLEOTIDE SEQUENCE</scope>
</reference>
<name>A0A8S4NYC3_OWEFU</name>
<dbReference type="Proteomes" id="UP000749559">
    <property type="component" value="Unassembled WGS sequence"/>
</dbReference>
<comment type="caution">
    <text evidence="2">The sequence shown here is derived from an EMBL/GenBank/DDBJ whole genome shotgun (WGS) entry which is preliminary data.</text>
</comment>
<feature type="region of interest" description="Disordered" evidence="1">
    <location>
        <begin position="21"/>
        <end position="198"/>
    </location>
</feature>